<organism evidence="3 4">
    <name type="scientific">Methanolapillus africanus</name>
    <dbReference type="NCBI Taxonomy" id="3028297"/>
    <lineage>
        <taxon>Archaea</taxon>
        <taxon>Methanobacteriati</taxon>
        <taxon>Methanobacteriota</taxon>
        <taxon>Stenosarchaea group</taxon>
        <taxon>Methanomicrobia</taxon>
        <taxon>Methanosarcinales</taxon>
        <taxon>Methanosarcinaceae</taxon>
        <taxon>Methanolapillus</taxon>
    </lineage>
</organism>
<name>A0AAE4MK52_9EURY</name>
<proteinExistence type="predicted"/>
<dbReference type="Pfam" id="PF01970">
    <property type="entry name" value="TctA"/>
    <property type="match status" value="2"/>
</dbReference>
<dbReference type="PANTHER" id="PTHR42204:SF1">
    <property type="entry name" value="INTEGRAL MEMBRANE PROTEIN"/>
    <property type="match status" value="1"/>
</dbReference>
<feature type="transmembrane region" description="Helical" evidence="1">
    <location>
        <begin position="528"/>
        <end position="545"/>
    </location>
</feature>
<dbReference type="PANTHER" id="PTHR42204">
    <property type="entry name" value="INTEGRAL MEMBRANE PROTEIN"/>
    <property type="match status" value="1"/>
</dbReference>
<feature type="transmembrane region" description="Helical" evidence="1">
    <location>
        <begin position="489"/>
        <end position="522"/>
    </location>
</feature>
<dbReference type="EMBL" id="JAWDKD010000008">
    <property type="protein sequence ID" value="MDV0446628.1"/>
    <property type="molecule type" value="Genomic_DNA"/>
</dbReference>
<keyword evidence="1" id="KW-1133">Transmembrane helix</keyword>
<accession>A0AAE4MK52</accession>
<feature type="domain" description="DUF112" evidence="2">
    <location>
        <begin position="31"/>
        <end position="302"/>
    </location>
</feature>
<keyword evidence="1" id="KW-0812">Transmembrane</keyword>
<evidence type="ECO:0000256" key="1">
    <source>
        <dbReference type="SAM" id="Phobius"/>
    </source>
</evidence>
<comment type="caution">
    <text evidence="3">The sequence shown here is derived from an EMBL/GenBank/DDBJ whole genome shotgun (WGS) entry which is preliminary data.</text>
</comment>
<feature type="transmembrane region" description="Helical" evidence="1">
    <location>
        <begin position="448"/>
        <end position="468"/>
    </location>
</feature>
<feature type="transmembrane region" description="Helical" evidence="1">
    <location>
        <begin position="183"/>
        <end position="202"/>
    </location>
</feature>
<keyword evidence="1" id="KW-0472">Membrane</keyword>
<dbReference type="AlphaFoldDB" id="A0AAE4MK52"/>
<feature type="transmembrane region" description="Helical" evidence="1">
    <location>
        <begin position="131"/>
        <end position="154"/>
    </location>
</feature>
<reference evidence="3" key="1">
    <citation type="submission" date="2023-06" db="EMBL/GenBank/DDBJ databases">
        <title>Genome sequence of Methanosarcinaceae archaeon Ag5.</title>
        <authorList>
            <person name="Protasov E."/>
            <person name="Platt K."/>
            <person name="Poehlein A."/>
            <person name="Daniel R."/>
            <person name="Brune A."/>
        </authorList>
    </citation>
    <scope>NUCLEOTIDE SEQUENCE</scope>
    <source>
        <strain evidence="3">Ag5</strain>
    </source>
</reference>
<evidence type="ECO:0000259" key="2">
    <source>
        <dbReference type="Pfam" id="PF01970"/>
    </source>
</evidence>
<keyword evidence="4" id="KW-1185">Reference proteome</keyword>
<feature type="transmembrane region" description="Helical" evidence="1">
    <location>
        <begin position="55"/>
        <end position="82"/>
    </location>
</feature>
<protein>
    <recommendedName>
        <fullName evidence="2">DUF112 domain-containing protein</fullName>
    </recommendedName>
</protein>
<dbReference type="RefSeq" id="WP_338099029.1">
    <property type="nucleotide sequence ID" value="NZ_JAWDKD010000008.1"/>
</dbReference>
<feature type="transmembrane region" description="Helical" evidence="1">
    <location>
        <begin position="160"/>
        <end position="176"/>
    </location>
</feature>
<gene>
    <name evidence="3" type="ORF">MsAg5_04760</name>
</gene>
<feature type="domain" description="DUF112" evidence="2">
    <location>
        <begin position="381"/>
        <end position="531"/>
    </location>
</feature>
<evidence type="ECO:0000313" key="3">
    <source>
        <dbReference type="EMBL" id="MDV0446628.1"/>
    </source>
</evidence>
<feature type="transmembrane region" description="Helical" evidence="1">
    <location>
        <begin position="20"/>
        <end position="43"/>
    </location>
</feature>
<sequence length="546" mass="59409">MVYIRAPFFWIMISGAFPDLFSSFSPIFGLLLCMIFGWIFGFFSGLVPGIHTNNFAILLASAAPVLYVFGLSPIAVCVIILSCAVSHTFHNIIPAIFLGAPGEDTALLVLPGHRLLLDGKGPAAVRLSAMGSAGAVLSSLIVMIPITFFFYIAYPHLQPYMGFVLLLVTALMIFSENGFQKRIAAIFVFLAAGFLGVIAFHFEDMDMMASPLSILSNSGASVLMPLLSGLFGASQMIVSFLTESAIPETKKSVETFPQNKFVKSVLSGTVTGALVAWIPGVSSSVAAILSGFFIGNGNRNEETELETDLEIMLEPDTEIETELQAETEIETEWETEIETEWETELKTESETELETEIETKTEAETVSQDLGFFEKNAYIDAKEEDENNAKEFIVTISAINTANAIFGLLAFFIIGKTRSGAVVSMSQILNAAGISMNEKVFEAGNLELFFLFYITIIIAGFLSYFSTIRAGNAATDVLRKIDYKKASAAVIVLLSVLVVLFTGFYGAVVFMAATLIGFLPIVLKVKKSNLMGVILFPVMLYFFGLR</sequence>
<dbReference type="InterPro" id="IPR002823">
    <property type="entry name" value="DUF112_TM"/>
</dbReference>
<dbReference type="Proteomes" id="UP001271789">
    <property type="component" value="Unassembled WGS sequence"/>
</dbReference>
<evidence type="ECO:0000313" key="4">
    <source>
        <dbReference type="Proteomes" id="UP001271789"/>
    </source>
</evidence>
<feature type="transmembrane region" description="Helical" evidence="1">
    <location>
        <begin position="392"/>
        <end position="414"/>
    </location>
</feature>